<evidence type="ECO:0000256" key="1">
    <source>
        <dbReference type="ARBA" id="ARBA00004225"/>
    </source>
</evidence>
<keyword evidence="10 16" id="KW-1133">Transmembrane helix</keyword>
<comment type="similarity">
    <text evidence="2">Belongs to the complex I subunit 6 family.</text>
</comment>
<feature type="transmembrane region" description="Helical" evidence="16">
    <location>
        <begin position="135"/>
        <end position="157"/>
    </location>
</feature>
<feature type="transmembrane region" description="Helical" evidence="16">
    <location>
        <begin position="80"/>
        <end position="98"/>
    </location>
</feature>
<evidence type="ECO:0000256" key="15">
    <source>
        <dbReference type="ARBA" id="ARBA00049551"/>
    </source>
</evidence>
<dbReference type="InterPro" id="IPR050269">
    <property type="entry name" value="ComplexI_Subunit6"/>
</dbReference>
<keyword evidence="5" id="KW-0813">Transport</keyword>
<dbReference type="GeneID" id="34829208"/>
<name>A0A342CFI6_9NEOP</name>
<sequence length="169" mass="20213">MFKLILINFMIMISLILIFTKNPLNMGFMIIIQTLMFCLLMNFNIHIYWMSYIVYLVMLGGILILFMYMCSISSNEIIKFNFNILMFLSITFIINFIWMMNFHWIFKINLINNYTMNFFVNSNNMINISKIYNKFSMIITLMLVIYLLISMTMVTTFTNNYSGPLRSLK</sequence>
<reference evidence="17" key="1">
    <citation type="submission" date="2013-10" db="EMBL/GenBank/DDBJ databases">
        <authorList>
            <person name="Chen S.I."/>
        </authorList>
    </citation>
    <scope>NUCLEOTIDE SEQUENCE</scope>
</reference>
<comment type="subcellular location">
    <subcellularLocation>
        <location evidence="1">Mitochondrion membrane</location>
        <topology evidence="1">Multi-pass membrane protein</topology>
    </subcellularLocation>
</comment>
<evidence type="ECO:0000256" key="13">
    <source>
        <dbReference type="ARBA" id="ARBA00023136"/>
    </source>
</evidence>
<keyword evidence="9" id="KW-0249">Electron transport</keyword>
<dbReference type="PANTHER" id="PTHR11435:SF1">
    <property type="entry name" value="NADH-UBIQUINONE OXIDOREDUCTASE CHAIN 6"/>
    <property type="match status" value="1"/>
</dbReference>
<keyword evidence="12 17" id="KW-0496">Mitochondrion</keyword>
<dbReference type="GO" id="GO:0031966">
    <property type="term" value="C:mitochondrial membrane"/>
    <property type="evidence" value="ECO:0007669"/>
    <property type="project" value="UniProtKB-SubCell"/>
</dbReference>
<dbReference type="RefSeq" id="YP_009440932.1">
    <property type="nucleotide sequence ID" value="NC_036156.1"/>
</dbReference>
<dbReference type="GO" id="GO:0008137">
    <property type="term" value="F:NADH dehydrogenase (ubiquinone) activity"/>
    <property type="evidence" value="ECO:0007669"/>
    <property type="project" value="UniProtKB-EC"/>
</dbReference>
<dbReference type="EMBL" id="KF717095">
    <property type="protein sequence ID" value="AHC32062.1"/>
    <property type="molecule type" value="Genomic_DNA"/>
</dbReference>
<geneLocation type="mitochondrion" evidence="17"/>
<evidence type="ECO:0000256" key="6">
    <source>
        <dbReference type="ARBA" id="ARBA00022660"/>
    </source>
</evidence>
<dbReference type="PANTHER" id="PTHR11435">
    <property type="entry name" value="NADH UBIQUINONE OXIDOREDUCTASE SUBUNIT ND6"/>
    <property type="match status" value="1"/>
</dbReference>
<evidence type="ECO:0000256" key="7">
    <source>
        <dbReference type="ARBA" id="ARBA00022692"/>
    </source>
</evidence>
<keyword evidence="13 16" id="KW-0472">Membrane</keyword>
<evidence type="ECO:0000256" key="10">
    <source>
        <dbReference type="ARBA" id="ARBA00022989"/>
    </source>
</evidence>
<protein>
    <recommendedName>
        <fullName evidence="4">NADH-ubiquinone oxidoreductase chain 6</fullName>
        <ecNumber evidence="3">7.1.1.2</ecNumber>
    </recommendedName>
    <alternativeName>
        <fullName evidence="14">NADH dehydrogenase subunit 6</fullName>
    </alternativeName>
</protein>
<evidence type="ECO:0000256" key="14">
    <source>
        <dbReference type="ARBA" id="ARBA00031019"/>
    </source>
</evidence>
<feature type="transmembrane region" description="Helical" evidence="16">
    <location>
        <begin position="5"/>
        <end position="20"/>
    </location>
</feature>
<accession>A0A342CFI6</accession>
<evidence type="ECO:0000313" key="17">
    <source>
        <dbReference type="EMBL" id="AHC32062.1"/>
    </source>
</evidence>
<evidence type="ECO:0000256" key="2">
    <source>
        <dbReference type="ARBA" id="ARBA00005698"/>
    </source>
</evidence>
<evidence type="ECO:0000256" key="3">
    <source>
        <dbReference type="ARBA" id="ARBA00012944"/>
    </source>
</evidence>
<dbReference type="AlphaFoldDB" id="A0A342CFI6"/>
<evidence type="ECO:0000256" key="9">
    <source>
        <dbReference type="ARBA" id="ARBA00022982"/>
    </source>
</evidence>
<keyword evidence="8" id="KW-1278">Translocase</keyword>
<dbReference type="CTD" id="4541"/>
<evidence type="ECO:0000256" key="16">
    <source>
        <dbReference type="SAM" id="Phobius"/>
    </source>
</evidence>
<evidence type="ECO:0000256" key="11">
    <source>
        <dbReference type="ARBA" id="ARBA00023027"/>
    </source>
</evidence>
<dbReference type="EC" id="7.1.1.2" evidence="3"/>
<keyword evidence="6" id="KW-0679">Respiratory chain</keyword>
<evidence type="ECO:0000256" key="8">
    <source>
        <dbReference type="ARBA" id="ARBA00022967"/>
    </source>
</evidence>
<keyword evidence="11" id="KW-0520">NAD</keyword>
<organism evidence="17">
    <name type="scientific">Hydromanicus wulaianus</name>
    <dbReference type="NCBI Taxonomy" id="1435189"/>
    <lineage>
        <taxon>Eukaryota</taxon>
        <taxon>Metazoa</taxon>
        <taxon>Ecdysozoa</taxon>
        <taxon>Arthropoda</taxon>
        <taxon>Hexapoda</taxon>
        <taxon>Insecta</taxon>
        <taxon>Pterygota</taxon>
        <taxon>Neoptera</taxon>
        <taxon>Endopterygota</taxon>
        <taxon>Trichoptera</taxon>
        <taxon>Annulipalpia</taxon>
        <taxon>Hydropsychoidea</taxon>
        <taxon>Hydropsychidae</taxon>
        <taxon>Hydropsychinae</taxon>
        <taxon>Hydromanicus</taxon>
    </lineage>
</organism>
<evidence type="ECO:0000256" key="5">
    <source>
        <dbReference type="ARBA" id="ARBA00022448"/>
    </source>
</evidence>
<feature type="transmembrane region" description="Helical" evidence="16">
    <location>
        <begin position="52"/>
        <end position="74"/>
    </location>
</feature>
<evidence type="ECO:0000256" key="12">
    <source>
        <dbReference type="ARBA" id="ARBA00023128"/>
    </source>
</evidence>
<evidence type="ECO:0000256" key="4">
    <source>
        <dbReference type="ARBA" id="ARBA00021095"/>
    </source>
</evidence>
<proteinExistence type="inferred from homology"/>
<gene>
    <name evidence="17" type="primary">ND6</name>
</gene>
<comment type="catalytic activity">
    <reaction evidence="15">
        <text>a ubiquinone + NADH + 5 H(+)(in) = a ubiquinol + NAD(+) + 4 H(+)(out)</text>
        <dbReference type="Rhea" id="RHEA:29091"/>
        <dbReference type="Rhea" id="RHEA-COMP:9565"/>
        <dbReference type="Rhea" id="RHEA-COMP:9566"/>
        <dbReference type="ChEBI" id="CHEBI:15378"/>
        <dbReference type="ChEBI" id="CHEBI:16389"/>
        <dbReference type="ChEBI" id="CHEBI:17976"/>
        <dbReference type="ChEBI" id="CHEBI:57540"/>
        <dbReference type="ChEBI" id="CHEBI:57945"/>
        <dbReference type="EC" id="7.1.1.2"/>
    </reaction>
</comment>
<keyword evidence="7 16" id="KW-0812">Transmembrane</keyword>